<evidence type="ECO:0000313" key="2">
    <source>
        <dbReference type="Proteomes" id="UP000005408"/>
    </source>
</evidence>
<proteinExistence type="predicted"/>
<accession>A0A8W8M7C3</accession>
<organism evidence="1 2">
    <name type="scientific">Magallana gigas</name>
    <name type="common">Pacific oyster</name>
    <name type="synonym">Crassostrea gigas</name>
    <dbReference type="NCBI Taxonomy" id="29159"/>
    <lineage>
        <taxon>Eukaryota</taxon>
        <taxon>Metazoa</taxon>
        <taxon>Spiralia</taxon>
        <taxon>Lophotrochozoa</taxon>
        <taxon>Mollusca</taxon>
        <taxon>Bivalvia</taxon>
        <taxon>Autobranchia</taxon>
        <taxon>Pteriomorphia</taxon>
        <taxon>Ostreida</taxon>
        <taxon>Ostreoidea</taxon>
        <taxon>Ostreidae</taxon>
        <taxon>Magallana</taxon>
    </lineage>
</organism>
<sequence>MAIWSGHFSRCSDCASKCIQEPYCVSLLYNMANESCDLFNVIYDSDDRGEVDYYWVLQAGGSRWGKLEKERSRVVPQPVNLFWDDNRRGILGLSTCYKSENENILSQPSD</sequence>
<dbReference type="EnsemblMetazoa" id="G30911.1">
    <property type="protein sequence ID" value="G30911.1:cds"/>
    <property type="gene ID" value="G30911"/>
</dbReference>
<evidence type="ECO:0008006" key="3">
    <source>
        <dbReference type="Google" id="ProtNLM"/>
    </source>
</evidence>
<dbReference type="AlphaFoldDB" id="A0A8W8M7C3"/>
<reference evidence="1" key="1">
    <citation type="submission" date="2022-08" db="UniProtKB">
        <authorList>
            <consortium name="EnsemblMetazoa"/>
        </authorList>
    </citation>
    <scope>IDENTIFICATION</scope>
    <source>
        <strain evidence="1">05x7-T-G4-1.051#20</strain>
    </source>
</reference>
<name>A0A8W8M7C3_MAGGI</name>
<protein>
    <recommendedName>
        <fullName evidence="3">Apple domain-containing protein</fullName>
    </recommendedName>
</protein>
<dbReference type="Proteomes" id="UP000005408">
    <property type="component" value="Unassembled WGS sequence"/>
</dbReference>
<evidence type="ECO:0000313" key="1">
    <source>
        <dbReference type="EnsemblMetazoa" id="G30911.1:cds"/>
    </source>
</evidence>
<keyword evidence="2" id="KW-1185">Reference proteome</keyword>